<accession>A0A3B0YQ94</accession>
<protein>
    <submittedName>
        <fullName evidence="2">Metal-dependent hydrolases of the beta-lactamase superfamily I</fullName>
    </submittedName>
</protein>
<sequence>MRFSSLGSGSRGNATLIEVANTCIMVDCGFSIKETEKRLARLEKQASQINAILITHEHTDHISGVARFARKHSIPVWLTPGTWRSGKLDKIEPAGFIDSHSEFTIGSILVKPFPVPHDALEPCQFVFSDGEFKIGVLTDFGSITPHIIEMLNGVDALMLECNHDREILLNGHYPESLKRRVVGDYGHLSNDQACEILSRIDRSRLQVLVATHLSEKNNNIDIVYNSLVKVLGDDSRIINIADQADGLAWQRVAHQTA</sequence>
<dbReference type="AlphaFoldDB" id="A0A3B0YQ94"/>
<dbReference type="PANTHER" id="PTHR47619:SF1">
    <property type="entry name" value="EXODEOXYRIBONUCLEASE WALJ"/>
    <property type="match status" value="1"/>
</dbReference>
<dbReference type="Pfam" id="PF12706">
    <property type="entry name" value="Lactamase_B_2"/>
    <property type="match status" value="1"/>
</dbReference>
<dbReference type="SMART" id="SM00849">
    <property type="entry name" value="Lactamase_B"/>
    <property type="match status" value="1"/>
</dbReference>
<dbReference type="InterPro" id="IPR036866">
    <property type="entry name" value="RibonucZ/Hydroxyglut_hydro"/>
</dbReference>
<name>A0A3B0YQ94_9ZZZZ</name>
<gene>
    <name evidence="2" type="ORF">MNBD_GAMMA12-695</name>
</gene>
<organism evidence="2">
    <name type="scientific">hydrothermal vent metagenome</name>
    <dbReference type="NCBI Taxonomy" id="652676"/>
    <lineage>
        <taxon>unclassified sequences</taxon>
        <taxon>metagenomes</taxon>
        <taxon>ecological metagenomes</taxon>
    </lineage>
</organism>
<feature type="domain" description="Metallo-beta-lactamase" evidence="1">
    <location>
        <begin position="11"/>
        <end position="172"/>
    </location>
</feature>
<reference evidence="2" key="1">
    <citation type="submission" date="2018-06" db="EMBL/GenBank/DDBJ databases">
        <authorList>
            <person name="Zhirakovskaya E."/>
        </authorList>
    </citation>
    <scope>NUCLEOTIDE SEQUENCE</scope>
</reference>
<dbReference type="PANTHER" id="PTHR47619">
    <property type="entry name" value="METALLO-HYDROLASE YYCJ-RELATED"/>
    <property type="match status" value="1"/>
</dbReference>
<dbReference type="Gene3D" id="3.60.15.10">
    <property type="entry name" value="Ribonuclease Z/Hydroxyacylglutathione hydrolase-like"/>
    <property type="match status" value="1"/>
</dbReference>
<dbReference type="EMBL" id="UOFL01000222">
    <property type="protein sequence ID" value="VAW81611.1"/>
    <property type="molecule type" value="Genomic_DNA"/>
</dbReference>
<dbReference type="GO" id="GO:0016787">
    <property type="term" value="F:hydrolase activity"/>
    <property type="evidence" value="ECO:0007669"/>
    <property type="project" value="UniProtKB-KW"/>
</dbReference>
<dbReference type="InterPro" id="IPR001279">
    <property type="entry name" value="Metallo-B-lactamas"/>
</dbReference>
<keyword evidence="2" id="KW-0378">Hydrolase</keyword>
<proteinExistence type="predicted"/>
<dbReference type="SUPFAM" id="SSF56281">
    <property type="entry name" value="Metallo-hydrolase/oxidoreductase"/>
    <property type="match status" value="1"/>
</dbReference>
<dbReference type="InterPro" id="IPR052533">
    <property type="entry name" value="WalJ/YycJ-like"/>
</dbReference>
<evidence type="ECO:0000313" key="2">
    <source>
        <dbReference type="EMBL" id="VAW81611.1"/>
    </source>
</evidence>
<evidence type="ECO:0000259" key="1">
    <source>
        <dbReference type="SMART" id="SM00849"/>
    </source>
</evidence>